<dbReference type="GO" id="GO:0005737">
    <property type="term" value="C:cytoplasm"/>
    <property type="evidence" value="ECO:0007669"/>
    <property type="project" value="UniProtKB-ARBA"/>
</dbReference>
<dbReference type="GO" id="GO:0000428">
    <property type="term" value="C:DNA-directed RNA polymerase complex"/>
    <property type="evidence" value="ECO:0007669"/>
    <property type="project" value="UniProtKB-KW"/>
</dbReference>
<evidence type="ECO:0000256" key="11">
    <source>
        <dbReference type="HAMAP-Rule" id="MF_00059"/>
    </source>
</evidence>
<gene>
    <name evidence="11" type="primary">rpoA</name>
    <name evidence="13" type="ORF">UY22_C0012G0010</name>
</gene>
<dbReference type="InterPro" id="IPR011773">
    <property type="entry name" value="DNA-dir_RpoA"/>
</dbReference>
<dbReference type="SUPFAM" id="SSF47789">
    <property type="entry name" value="C-terminal domain of RNA polymerase alpha subunit"/>
    <property type="match status" value="1"/>
</dbReference>
<dbReference type="Gene3D" id="2.170.120.12">
    <property type="entry name" value="DNA-directed RNA polymerase, insert domain"/>
    <property type="match status" value="1"/>
</dbReference>
<evidence type="ECO:0000313" key="14">
    <source>
        <dbReference type="Proteomes" id="UP000034877"/>
    </source>
</evidence>
<dbReference type="SUPFAM" id="SSF56553">
    <property type="entry name" value="Insert subdomain of RNA polymerase alpha subunit"/>
    <property type="match status" value="1"/>
</dbReference>
<organism evidence="13 14">
    <name type="scientific">Candidatus Amesbacteria bacterium GW2011_GWC1_48_10</name>
    <dbReference type="NCBI Taxonomy" id="1618365"/>
    <lineage>
        <taxon>Bacteria</taxon>
        <taxon>Candidatus Amesiibacteriota</taxon>
    </lineage>
</organism>
<reference evidence="13 14" key="1">
    <citation type="journal article" date="2015" name="Nature">
        <title>rRNA introns, odd ribosomes, and small enigmatic genomes across a large radiation of phyla.</title>
        <authorList>
            <person name="Brown C.T."/>
            <person name="Hug L.A."/>
            <person name="Thomas B.C."/>
            <person name="Sharon I."/>
            <person name="Castelle C.J."/>
            <person name="Singh A."/>
            <person name="Wilkins M.J."/>
            <person name="Williams K.H."/>
            <person name="Banfield J.F."/>
        </authorList>
    </citation>
    <scope>NUCLEOTIDE SEQUENCE [LARGE SCALE GENOMIC DNA]</scope>
</reference>
<evidence type="ECO:0000256" key="5">
    <source>
        <dbReference type="ARBA" id="ARBA00022679"/>
    </source>
</evidence>
<dbReference type="Gene3D" id="3.30.1360.10">
    <property type="entry name" value="RNA polymerase, RBP11-like subunit"/>
    <property type="match status" value="1"/>
</dbReference>
<keyword evidence="6 11" id="KW-0548">Nucleotidyltransferase</keyword>
<evidence type="ECO:0000256" key="1">
    <source>
        <dbReference type="ARBA" id="ARBA00007123"/>
    </source>
</evidence>
<dbReference type="Pfam" id="PF01193">
    <property type="entry name" value="RNA_pol_L"/>
    <property type="match status" value="1"/>
</dbReference>
<feature type="domain" description="DNA-directed RNA polymerase RpoA/D/Rpb3-type" evidence="12">
    <location>
        <begin position="17"/>
        <end position="223"/>
    </location>
</feature>
<dbReference type="Gene3D" id="1.10.150.20">
    <property type="entry name" value="5' to 3' exonuclease, C-terminal subdomain"/>
    <property type="match status" value="1"/>
</dbReference>
<comment type="function">
    <text evidence="11">DNA-dependent RNA polymerase catalyzes the transcription of DNA into RNA using the four ribonucleoside triphosphates as substrates.</text>
</comment>
<dbReference type="InterPro" id="IPR011263">
    <property type="entry name" value="DNA-dir_RNA_pol_RpoA/D/Rpb3"/>
</dbReference>
<comment type="caution">
    <text evidence="13">The sequence shown here is derived from an EMBL/GenBank/DDBJ whole genome shotgun (WGS) entry which is preliminary data.</text>
</comment>
<evidence type="ECO:0000256" key="8">
    <source>
        <dbReference type="ARBA" id="ARBA00032524"/>
    </source>
</evidence>
<comment type="catalytic activity">
    <reaction evidence="10 11">
        <text>RNA(n) + a ribonucleoside 5'-triphosphate = RNA(n+1) + diphosphate</text>
        <dbReference type="Rhea" id="RHEA:21248"/>
        <dbReference type="Rhea" id="RHEA-COMP:14527"/>
        <dbReference type="Rhea" id="RHEA-COMP:17342"/>
        <dbReference type="ChEBI" id="CHEBI:33019"/>
        <dbReference type="ChEBI" id="CHEBI:61557"/>
        <dbReference type="ChEBI" id="CHEBI:140395"/>
        <dbReference type="EC" id="2.7.7.6"/>
    </reaction>
</comment>
<keyword evidence="5 11" id="KW-0808">Transferase</keyword>
<dbReference type="FunFam" id="2.170.120.12:FF:000001">
    <property type="entry name" value="DNA-directed RNA polymerase subunit alpha"/>
    <property type="match status" value="1"/>
</dbReference>
<evidence type="ECO:0000259" key="12">
    <source>
        <dbReference type="SMART" id="SM00662"/>
    </source>
</evidence>
<proteinExistence type="inferred from homology"/>
<evidence type="ECO:0000313" key="13">
    <source>
        <dbReference type="EMBL" id="KKU94576.1"/>
    </source>
</evidence>
<name>A0A0G1UKD5_9BACT</name>
<evidence type="ECO:0000256" key="4">
    <source>
        <dbReference type="ARBA" id="ARBA00022478"/>
    </source>
</evidence>
<accession>A0A0G1UKD5</accession>
<evidence type="ECO:0000256" key="10">
    <source>
        <dbReference type="ARBA" id="ARBA00048552"/>
    </source>
</evidence>
<comment type="similarity">
    <text evidence="1 11">Belongs to the RNA polymerase alpha chain family.</text>
</comment>
<dbReference type="GO" id="GO:0003677">
    <property type="term" value="F:DNA binding"/>
    <property type="evidence" value="ECO:0007669"/>
    <property type="project" value="UniProtKB-UniRule"/>
</dbReference>
<dbReference type="AlphaFoldDB" id="A0A0G1UKD5"/>
<dbReference type="PATRIC" id="fig|1618365.3.peg.335"/>
<feature type="region of interest" description="Alpha C-terminal domain (alpha-CTD)" evidence="11">
    <location>
        <begin position="236"/>
        <end position="305"/>
    </location>
</feature>
<comment type="subunit">
    <text evidence="11">Homodimer. The RNAP catalytic core consists of 2 alpha, 1 beta, 1 beta' and 1 omega subunit. When a sigma factor is associated with the core the holoenzyme is formed, which can initiate transcription.</text>
</comment>
<dbReference type="EMBL" id="LCPE01000012">
    <property type="protein sequence ID" value="KKU94576.1"/>
    <property type="molecule type" value="Genomic_DNA"/>
</dbReference>
<dbReference type="GO" id="GO:0006351">
    <property type="term" value="P:DNA-templated transcription"/>
    <property type="evidence" value="ECO:0007669"/>
    <property type="project" value="UniProtKB-UniRule"/>
</dbReference>
<dbReference type="Pfam" id="PF01000">
    <property type="entry name" value="RNA_pol_A_bac"/>
    <property type="match status" value="1"/>
</dbReference>
<comment type="domain">
    <text evidence="11">The N-terminal domain is essential for RNAP assembly and basal transcription, whereas the C-terminal domain is involved in interaction with transcriptional regulators and with upstream promoter elements.</text>
</comment>
<dbReference type="SUPFAM" id="SSF55257">
    <property type="entry name" value="RBP11-like subunits of RNA polymerase"/>
    <property type="match status" value="1"/>
</dbReference>
<dbReference type="SMART" id="SM00662">
    <property type="entry name" value="RPOLD"/>
    <property type="match status" value="1"/>
</dbReference>
<dbReference type="EC" id="2.7.7.6" evidence="2 11"/>
<dbReference type="HAMAP" id="MF_00059">
    <property type="entry name" value="RNApol_bact_RpoA"/>
    <property type="match status" value="1"/>
</dbReference>
<dbReference type="Pfam" id="PF03118">
    <property type="entry name" value="RNA_pol_A_CTD"/>
    <property type="match status" value="1"/>
</dbReference>
<keyword evidence="4 11" id="KW-0240">DNA-directed RNA polymerase</keyword>
<evidence type="ECO:0000256" key="6">
    <source>
        <dbReference type="ARBA" id="ARBA00022695"/>
    </source>
</evidence>
<protein>
    <recommendedName>
        <fullName evidence="3 11">DNA-directed RNA polymerase subunit alpha</fullName>
        <shortName evidence="11">RNAP subunit alpha</shortName>
        <ecNumber evidence="2 11">2.7.7.6</ecNumber>
    </recommendedName>
    <alternativeName>
        <fullName evidence="9 11">RNA polymerase subunit alpha</fullName>
    </alternativeName>
    <alternativeName>
        <fullName evidence="8 11">Transcriptase subunit alpha</fullName>
    </alternativeName>
</protein>
<keyword evidence="7 11" id="KW-0804">Transcription</keyword>
<evidence type="ECO:0000256" key="7">
    <source>
        <dbReference type="ARBA" id="ARBA00023163"/>
    </source>
</evidence>
<dbReference type="NCBIfam" id="NF003519">
    <property type="entry name" value="PRK05182.2-5"/>
    <property type="match status" value="1"/>
</dbReference>
<feature type="region of interest" description="Alpha N-terminal domain (alpha-NTD)" evidence="11">
    <location>
        <begin position="1"/>
        <end position="236"/>
    </location>
</feature>
<dbReference type="NCBIfam" id="TIGR02027">
    <property type="entry name" value="rpoA"/>
    <property type="match status" value="1"/>
</dbReference>
<dbReference type="GO" id="GO:0003899">
    <property type="term" value="F:DNA-directed RNA polymerase activity"/>
    <property type="evidence" value="ECO:0007669"/>
    <property type="project" value="UniProtKB-UniRule"/>
</dbReference>
<sequence>MQEPQFTITTESLSDYFGKFIIEPLPQGFGHTLGNALRRVLYTSIPGAAVTSVSISGASHQFTTLPGVREDVVQLILAVKQIRPTYTKDQPARITFSAKGPGEVTAGQFVTPPDVTIANPKLIIAHLADKNSHLEIEATIESGFGYSPAEDRTSTTIGVIPTDASFTPVVRVNYEVAATRVGRLTNYDKLMLDITTDGTLSPQTALTTAASILVSYFTSIVHPQQAAAVSASTDVSTRPQAGSNIAIEELDLPTRIANALQKAGFDTVSSLLTVPRAELAKVKNLGGKSVKVIDAALTQRGFELG</sequence>
<evidence type="ECO:0000256" key="3">
    <source>
        <dbReference type="ARBA" id="ARBA00015972"/>
    </source>
</evidence>
<dbReference type="InterPro" id="IPR011260">
    <property type="entry name" value="RNAP_asu_C"/>
</dbReference>
<dbReference type="InterPro" id="IPR011262">
    <property type="entry name" value="DNA-dir_RNA_pol_insert"/>
</dbReference>
<evidence type="ECO:0000256" key="2">
    <source>
        <dbReference type="ARBA" id="ARBA00012418"/>
    </source>
</evidence>
<dbReference type="GO" id="GO:0046983">
    <property type="term" value="F:protein dimerization activity"/>
    <property type="evidence" value="ECO:0007669"/>
    <property type="project" value="InterPro"/>
</dbReference>
<evidence type="ECO:0000256" key="9">
    <source>
        <dbReference type="ARBA" id="ARBA00033070"/>
    </source>
</evidence>
<dbReference type="Proteomes" id="UP000034877">
    <property type="component" value="Unassembled WGS sequence"/>
</dbReference>
<dbReference type="InterPro" id="IPR036603">
    <property type="entry name" value="RBP11-like"/>
</dbReference>
<dbReference type="CDD" id="cd06928">
    <property type="entry name" value="RNAP_alpha_NTD"/>
    <property type="match status" value="1"/>
</dbReference>
<dbReference type="InterPro" id="IPR036643">
    <property type="entry name" value="RNApol_insert_sf"/>
</dbReference>